<dbReference type="SUPFAM" id="SSF54862">
    <property type="entry name" value="4Fe-4S ferredoxins"/>
    <property type="match status" value="1"/>
</dbReference>
<evidence type="ECO:0000313" key="11">
    <source>
        <dbReference type="EMBL" id="PNR95485.1"/>
    </source>
</evidence>
<comment type="cofactor">
    <cofactor evidence="1">
        <name>FMN</name>
        <dbReference type="ChEBI" id="CHEBI:58210"/>
    </cofactor>
</comment>
<dbReference type="InterPro" id="IPR050074">
    <property type="entry name" value="DHO_dehydrogenase"/>
</dbReference>
<evidence type="ECO:0000256" key="3">
    <source>
        <dbReference type="ARBA" id="ARBA00010804"/>
    </source>
</evidence>
<dbReference type="RefSeq" id="WP_103067413.1">
    <property type="nucleotide sequence ID" value="NZ_AZRL01000021.1"/>
</dbReference>
<dbReference type="SUPFAM" id="SSF51395">
    <property type="entry name" value="FMN-linked oxidoreductases"/>
    <property type="match status" value="1"/>
</dbReference>
<dbReference type="EMBL" id="AZRL01000021">
    <property type="protein sequence ID" value="PNR95485.1"/>
    <property type="molecule type" value="Genomic_DNA"/>
</dbReference>
<dbReference type="InterPro" id="IPR013785">
    <property type="entry name" value="Aldolase_TIM"/>
</dbReference>
<gene>
    <name evidence="11" type="ORF">X929_07790</name>
</gene>
<dbReference type="Pfam" id="PF01180">
    <property type="entry name" value="DHO_dh"/>
    <property type="match status" value="1"/>
</dbReference>
<dbReference type="InterPro" id="IPR017896">
    <property type="entry name" value="4Fe4S_Fe-S-bd"/>
</dbReference>
<dbReference type="GO" id="GO:0006207">
    <property type="term" value="P:'de novo' pyrimidine nucleobase biosynthetic process"/>
    <property type="evidence" value="ECO:0007669"/>
    <property type="project" value="InterPro"/>
</dbReference>
<comment type="pathway">
    <text evidence="2">Pyrimidine metabolism; UMP biosynthesis via de novo pathway.</text>
</comment>
<keyword evidence="7" id="KW-0560">Oxidoreductase</keyword>
<evidence type="ECO:0000256" key="8">
    <source>
        <dbReference type="ARBA" id="ARBA00030119"/>
    </source>
</evidence>
<feature type="domain" description="4Fe-4S ferredoxin-type" evidence="10">
    <location>
        <begin position="304"/>
        <end position="333"/>
    </location>
</feature>
<evidence type="ECO:0000256" key="5">
    <source>
        <dbReference type="ARBA" id="ARBA00022643"/>
    </source>
</evidence>
<protein>
    <recommendedName>
        <fullName evidence="9">Dihydrothymine dehydrogenase</fullName>
    </recommendedName>
    <alternativeName>
        <fullName evidence="8">Dihydrouracil dehydrogenase</fullName>
    </alternativeName>
</protein>
<feature type="domain" description="4Fe-4S ferredoxin-type" evidence="10">
    <location>
        <begin position="335"/>
        <end position="363"/>
    </location>
</feature>
<name>A0A2K1NY69_9BACT</name>
<dbReference type="Pfam" id="PF12838">
    <property type="entry name" value="Fer4_7"/>
    <property type="match status" value="1"/>
</dbReference>
<dbReference type="PROSITE" id="PS51379">
    <property type="entry name" value="4FE4S_FER_2"/>
    <property type="match status" value="2"/>
</dbReference>
<dbReference type="InterPro" id="IPR005720">
    <property type="entry name" value="Dihydroorotate_DH_cat"/>
</dbReference>
<organism evidence="11 12">
    <name type="scientific">Petrotoga olearia DSM 13574</name>
    <dbReference type="NCBI Taxonomy" id="1122955"/>
    <lineage>
        <taxon>Bacteria</taxon>
        <taxon>Thermotogati</taxon>
        <taxon>Thermotogota</taxon>
        <taxon>Thermotogae</taxon>
        <taxon>Petrotogales</taxon>
        <taxon>Petrotogaceae</taxon>
        <taxon>Petrotoga</taxon>
    </lineage>
</organism>
<dbReference type="PANTHER" id="PTHR48109">
    <property type="entry name" value="DIHYDROOROTATE DEHYDROGENASE (QUINONE), MITOCHONDRIAL-RELATED"/>
    <property type="match status" value="1"/>
</dbReference>
<keyword evidence="5" id="KW-0288">FMN</keyword>
<dbReference type="AlphaFoldDB" id="A0A2K1NY69"/>
<dbReference type="PANTHER" id="PTHR48109:SF1">
    <property type="entry name" value="DIHYDROOROTATE DEHYDROGENASE (FUMARATE)"/>
    <property type="match status" value="1"/>
</dbReference>
<evidence type="ECO:0000256" key="1">
    <source>
        <dbReference type="ARBA" id="ARBA00001917"/>
    </source>
</evidence>
<proteinExistence type="inferred from homology"/>
<reference evidence="11 12" key="1">
    <citation type="submission" date="2013-12" db="EMBL/GenBank/DDBJ databases">
        <title>Comparative genomics of Petrotoga isolates.</title>
        <authorList>
            <person name="Nesbo C.L."/>
            <person name="Charchuk R."/>
            <person name="Chow K."/>
        </authorList>
    </citation>
    <scope>NUCLEOTIDE SEQUENCE [LARGE SCALE GENOMIC DNA]</scope>
    <source>
        <strain evidence="11 12">DSM 13574</strain>
    </source>
</reference>
<dbReference type="PROSITE" id="PS00912">
    <property type="entry name" value="DHODEHASE_2"/>
    <property type="match status" value="1"/>
</dbReference>
<dbReference type="InterPro" id="IPR001295">
    <property type="entry name" value="Dihydroorotate_DH_CS"/>
</dbReference>
<dbReference type="Proteomes" id="UP000236434">
    <property type="component" value="Unassembled WGS sequence"/>
</dbReference>
<comment type="caution">
    <text evidence="11">The sequence shown here is derived from an EMBL/GenBank/DDBJ whole genome shotgun (WGS) entry which is preliminary data.</text>
</comment>
<evidence type="ECO:0000259" key="10">
    <source>
        <dbReference type="PROSITE" id="PS51379"/>
    </source>
</evidence>
<dbReference type="Gene3D" id="3.30.70.20">
    <property type="match status" value="1"/>
</dbReference>
<dbReference type="GO" id="GO:0005737">
    <property type="term" value="C:cytoplasm"/>
    <property type="evidence" value="ECO:0007669"/>
    <property type="project" value="InterPro"/>
</dbReference>
<keyword evidence="4" id="KW-0285">Flavoprotein</keyword>
<evidence type="ECO:0000256" key="6">
    <source>
        <dbReference type="ARBA" id="ARBA00022975"/>
    </source>
</evidence>
<evidence type="ECO:0000256" key="2">
    <source>
        <dbReference type="ARBA" id="ARBA00004725"/>
    </source>
</evidence>
<keyword evidence="6" id="KW-0665">Pyrimidine biosynthesis</keyword>
<comment type="similarity">
    <text evidence="3">Belongs to the dihydropyrimidine dehydrogenase family.</text>
</comment>
<evidence type="ECO:0000256" key="7">
    <source>
        <dbReference type="ARBA" id="ARBA00023002"/>
    </source>
</evidence>
<evidence type="ECO:0000256" key="4">
    <source>
        <dbReference type="ARBA" id="ARBA00022630"/>
    </source>
</evidence>
<accession>A0A2K1NY69</accession>
<dbReference type="GO" id="GO:0044205">
    <property type="term" value="P:'de novo' UMP biosynthetic process"/>
    <property type="evidence" value="ECO:0007669"/>
    <property type="project" value="UniProtKB-UniPathway"/>
</dbReference>
<evidence type="ECO:0000313" key="12">
    <source>
        <dbReference type="Proteomes" id="UP000236434"/>
    </source>
</evidence>
<dbReference type="UniPathway" id="UPA00070"/>
<sequence>MADISVDLLGMLLKTPVMPAAGPPIKDGECAHKAKEGGAGAIVTKTVSVRAAKVPKPNMAQVKGGFINTELWSELSLEQWIENEYPQVVETGLPVIIGVGYTSEDIKEVIPKVERFADAFELSTHYLGNDPTPMINSIRAAKESTDLPVMVKLSPQIDIPTFAKEAEKAGADGLVLINSFGPTLDIDLESGKPLLGSKNGFGWLSGQAIFPLALRAVFEAVRSVNIPVVGVGGISTGKEAIKMIMAGAQAVQVCTAAILNGPQIYKKIANEIEKYLDDHGFKSLEEIRGIAQKNIVNETNYNLIFPTVNDEKCTECGLCVKSCVYDAIHLIKELHSVRIDTNKCAGCGLCVTRCNFNSLSLSL</sequence>
<dbReference type="OrthoDB" id="9794954at2"/>
<dbReference type="Gene3D" id="2.30.26.10">
    <property type="entry name" value="Dihydroorotate Dehydrogenase A, chain A, domain 2"/>
    <property type="match status" value="1"/>
</dbReference>
<evidence type="ECO:0000256" key="9">
    <source>
        <dbReference type="ARBA" id="ARBA00032722"/>
    </source>
</evidence>
<dbReference type="Gene3D" id="3.20.20.70">
    <property type="entry name" value="Aldolase class I"/>
    <property type="match status" value="1"/>
</dbReference>
<dbReference type="GO" id="GO:0004152">
    <property type="term" value="F:dihydroorotate dehydrogenase activity"/>
    <property type="evidence" value="ECO:0007669"/>
    <property type="project" value="TreeGrafter"/>
</dbReference>
<dbReference type="InterPro" id="IPR023359">
    <property type="entry name" value="Dihydro_DH_chainA_dom2"/>
</dbReference>